<dbReference type="Proteomes" id="UP000183794">
    <property type="component" value="Unassembled WGS sequence"/>
</dbReference>
<organism evidence="3 4">
    <name type="scientific">Moritella viscosa</name>
    <dbReference type="NCBI Taxonomy" id="80854"/>
    <lineage>
        <taxon>Bacteria</taxon>
        <taxon>Pseudomonadati</taxon>
        <taxon>Pseudomonadota</taxon>
        <taxon>Gammaproteobacteria</taxon>
        <taxon>Alteromonadales</taxon>
        <taxon>Moritellaceae</taxon>
        <taxon>Moritella</taxon>
    </lineage>
</organism>
<keyword evidence="1" id="KW-0812">Transmembrane</keyword>
<proteinExistence type="predicted"/>
<gene>
    <name evidence="3" type="ORF">NVI5450_1000</name>
</gene>
<feature type="transmembrane region" description="Helical" evidence="1">
    <location>
        <begin position="245"/>
        <end position="262"/>
    </location>
</feature>
<feature type="transmembrane region" description="Helical" evidence="1">
    <location>
        <begin position="168"/>
        <end position="187"/>
    </location>
</feature>
<dbReference type="InterPro" id="IPR002656">
    <property type="entry name" value="Acyl_transf_3_dom"/>
</dbReference>
<feature type="transmembrane region" description="Helical" evidence="1">
    <location>
        <begin position="268"/>
        <end position="286"/>
    </location>
</feature>
<feature type="transmembrane region" description="Helical" evidence="1">
    <location>
        <begin position="220"/>
        <end position="238"/>
    </location>
</feature>
<dbReference type="GO" id="GO:0016747">
    <property type="term" value="F:acyltransferase activity, transferring groups other than amino-acyl groups"/>
    <property type="evidence" value="ECO:0007669"/>
    <property type="project" value="InterPro"/>
</dbReference>
<feature type="domain" description="Acyltransferase 3" evidence="2">
    <location>
        <begin position="12"/>
        <end position="345"/>
    </location>
</feature>
<feature type="transmembrane region" description="Helical" evidence="1">
    <location>
        <begin position="298"/>
        <end position="316"/>
    </location>
</feature>
<dbReference type="EMBL" id="FPLD01000036">
    <property type="protein sequence ID" value="SGY89494.1"/>
    <property type="molecule type" value="Genomic_DNA"/>
</dbReference>
<feature type="transmembrane region" description="Helical" evidence="1">
    <location>
        <begin position="12"/>
        <end position="29"/>
    </location>
</feature>
<feature type="transmembrane region" description="Helical" evidence="1">
    <location>
        <begin position="331"/>
        <end position="354"/>
    </location>
</feature>
<feature type="transmembrane region" description="Helical" evidence="1">
    <location>
        <begin position="106"/>
        <end position="130"/>
    </location>
</feature>
<evidence type="ECO:0000313" key="4">
    <source>
        <dbReference type="Proteomes" id="UP000183794"/>
    </source>
</evidence>
<keyword evidence="1" id="KW-0472">Membrane</keyword>
<evidence type="ECO:0000256" key="1">
    <source>
        <dbReference type="SAM" id="Phobius"/>
    </source>
</evidence>
<dbReference type="OrthoDB" id="128906at2"/>
<feature type="transmembrane region" description="Helical" evidence="1">
    <location>
        <begin position="64"/>
        <end position="85"/>
    </location>
</feature>
<name>A0A1L0B0A6_9GAMM</name>
<dbReference type="AlphaFoldDB" id="A0A1L0B0A6"/>
<dbReference type="RefSeq" id="WP_075496985.1">
    <property type="nucleotide sequence ID" value="NZ_CAWRBC010000096.1"/>
</dbReference>
<protein>
    <recommendedName>
        <fullName evidence="2">Acyltransferase 3 domain-containing protein</fullName>
    </recommendedName>
</protein>
<reference evidence="3 4" key="1">
    <citation type="submission" date="2016-11" db="EMBL/GenBank/DDBJ databases">
        <authorList>
            <person name="Jaros S."/>
            <person name="Januszkiewicz K."/>
            <person name="Wedrychowicz H."/>
        </authorList>
    </citation>
    <scope>NUCLEOTIDE SEQUENCE [LARGE SCALE GENOMIC DNA]</scope>
    <source>
        <strain evidence="3">NVI 5450</strain>
    </source>
</reference>
<feature type="transmembrane region" description="Helical" evidence="1">
    <location>
        <begin position="194"/>
        <end position="214"/>
    </location>
</feature>
<keyword evidence="1" id="KW-1133">Transmembrane helix</keyword>
<accession>A0A1L0B0A6</accession>
<evidence type="ECO:0000259" key="2">
    <source>
        <dbReference type="Pfam" id="PF01757"/>
    </source>
</evidence>
<sequence length="364" mass="42013">MIWNGITKVDSNILKGLGILMIAIHNFMHRFPTPSENEMEFTSGKVFNLFDILLTEPAGIIRALFSYFGHFGVQIFIFLSAYGLMKKYAKNENKLLYIKFIIDRLVKIYPMFLLAIVSYFIFMFTFNVVYNGMGFAEWFIPLSKPLIFKLSLLYNFYPYQGLSLVGPWWFLSFIFQFYLIFPFMLAMFKRFGNVFLIAISFVCIAISLLTNGYLYSNVSVFITVIGHMPVLCLGIYLAQDKPVNLPNWLFGVSIAAFAAGNFNEYSFLVSHFFFCIILLFIFSFILKNIKEGSLVFKVCMFFGTISMPLFLVNGFLRTPWEGIARGINNELITIVLCLLFLAIASLYSVFLLKVNNKCYRLLKR</sequence>
<evidence type="ECO:0000313" key="3">
    <source>
        <dbReference type="EMBL" id="SGY89494.1"/>
    </source>
</evidence>
<dbReference type="Pfam" id="PF01757">
    <property type="entry name" value="Acyl_transf_3"/>
    <property type="match status" value="1"/>
</dbReference>